<feature type="domain" description="Cyclic nucleotide-binding" evidence="2">
    <location>
        <begin position="380"/>
        <end position="507"/>
    </location>
</feature>
<dbReference type="EMBL" id="JADGIZ020000010">
    <property type="protein sequence ID" value="KAL2917530.1"/>
    <property type="molecule type" value="Genomic_DNA"/>
</dbReference>
<dbReference type="Gene3D" id="2.60.120.10">
    <property type="entry name" value="Jelly Rolls"/>
    <property type="match status" value="2"/>
</dbReference>
<dbReference type="CDD" id="cd00038">
    <property type="entry name" value="CAP_ED"/>
    <property type="match status" value="1"/>
</dbReference>
<feature type="compositionally biased region" description="Low complexity" evidence="1">
    <location>
        <begin position="7"/>
        <end position="20"/>
    </location>
</feature>
<feature type="region of interest" description="Disordered" evidence="1">
    <location>
        <begin position="1"/>
        <end position="139"/>
    </location>
</feature>
<evidence type="ECO:0000313" key="4">
    <source>
        <dbReference type="Proteomes" id="UP001527925"/>
    </source>
</evidence>
<dbReference type="PROSITE" id="PS50042">
    <property type="entry name" value="CNMP_BINDING_3"/>
    <property type="match status" value="1"/>
</dbReference>
<evidence type="ECO:0000313" key="3">
    <source>
        <dbReference type="EMBL" id="KAL2917530.1"/>
    </source>
</evidence>
<evidence type="ECO:0000259" key="2">
    <source>
        <dbReference type="PROSITE" id="PS50042"/>
    </source>
</evidence>
<comment type="caution">
    <text evidence="3">The sequence shown here is derived from an EMBL/GenBank/DDBJ whole genome shotgun (WGS) entry which is preliminary data.</text>
</comment>
<dbReference type="InterPro" id="IPR000595">
    <property type="entry name" value="cNMP-bd_dom"/>
</dbReference>
<feature type="compositionally biased region" description="Polar residues" evidence="1">
    <location>
        <begin position="44"/>
        <end position="78"/>
    </location>
</feature>
<keyword evidence="4" id="KW-1185">Reference proteome</keyword>
<dbReference type="InterPro" id="IPR014710">
    <property type="entry name" value="RmlC-like_jellyroll"/>
</dbReference>
<dbReference type="SUPFAM" id="SSF51206">
    <property type="entry name" value="cAMP-binding domain-like"/>
    <property type="match status" value="2"/>
</dbReference>
<sequence length="664" mass="73680">MQFLRAESSVNSQNLSLSESQSKRRASIHIHSVASPDPLPISRRPSQNGPGTTKLRGSNASLDPSQEAHTSSSALSRNASRKETYLTPASPLDASYSSSQLRRPSLLSQARGSVSDSSDSLTSLALQRQRSISEPPEVREKQLAKELAAFHARSRASGSTARADPWLLADHGGIAKVGSHGHHGDETDTTGFKLSKSIASSRSSITDHAASHNISSMLKHVASKSLAAEVAEVLSSSARHNPALMEKLAARATVTGPNPLLHLDTHVLPSVAHAVGHANSPKYPFDLKSQRRRSWRQLFYCHVLCRNLERSISCMKWKEMSMSIKTNDVMASEVFKSMITKCVSTNENPVVDKIAELLRSDRTGDVAEQLEKLIGMQNRKFRSFTYDQRLTFCRVMRFEEHDTRKIVIKEGHAAQAFYFILTGEVIVFRIKDNHWIQVCSTRSLRGTSGTNALAQLNILGRGESFGDRSMNVLNDKRTAYIATNKRSQFLVVDKRGFLEKIAPSCEILNYEPNSTIIAEGSMPFQMFWILRGTCPGMKRVNLLLTVAELGPGDCFPLLPWPHATPPMTPFDKAEFEHSLALDDVAASWNWTNSSVITTSTVEVVVVPRRDLVRIAPGEMLCEMTTDTFNGTTLHAVQAAFIEKQRWDGFKRKTINEVTRRKSRT</sequence>
<gene>
    <name evidence="3" type="ORF">HK105_202813</name>
</gene>
<protein>
    <recommendedName>
        <fullName evidence="2">Cyclic nucleotide-binding domain-containing protein</fullName>
    </recommendedName>
</protein>
<feature type="compositionally biased region" description="Low complexity" evidence="1">
    <location>
        <begin position="94"/>
        <end position="124"/>
    </location>
</feature>
<dbReference type="PANTHER" id="PTHR23011">
    <property type="entry name" value="CYCLIC NUCLEOTIDE-BINDING DOMAIN CONTAINING PROTEIN"/>
    <property type="match status" value="1"/>
</dbReference>
<organism evidence="3 4">
    <name type="scientific">Polyrhizophydium stewartii</name>
    <dbReference type="NCBI Taxonomy" id="2732419"/>
    <lineage>
        <taxon>Eukaryota</taxon>
        <taxon>Fungi</taxon>
        <taxon>Fungi incertae sedis</taxon>
        <taxon>Chytridiomycota</taxon>
        <taxon>Chytridiomycota incertae sedis</taxon>
        <taxon>Chytridiomycetes</taxon>
        <taxon>Rhizophydiales</taxon>
        <taxon>Rhizophydiales incertae sedis</taxon>
        <taxon>Polyrhizophydium</taxon>
    </lineage>
</organism>
<reference evidence="3 4" key="1">
    <citation type="submission" date="2023-09" db="EMBL/GenBank/DDBJ databases">
        <title>Pangenome analysis of Batrachochytrium dendrobatidis and related Chytrids.</title>
        <authorList>
            <person name="Yacoub M.N."/>
            <person name="Stajich J.E."/>
            <person name="James T.Y."/>
        </authorList>
    </citation>
    <scope>NUCLEOTIDE SEQUENCE [LARGE SCALE GENOMIC DNA]</scope>
    <source>
        <strain evidence="3 4">JEL0888</strain>
    </source>
</reference>
<evidence type="ECO:0000256" key="1">
    <source>
        <dbReference type="SAM" id="MobiDB-lite"/>
    </source>
</evidence>
<dbReference type="Pfam" id="PF00027">
    <property type="entry name" value="cNMP_binding"/>
    <property type="match status" value="1"/>
</dbReference>
<proteinExistence type="predicted"/>
<dbReference type="Proteomes" id="UP001527925">
    <property type="component" value="Unassembled WGS sequence"/>
</dbReference>
<dbReference type="PANTHER" id="PTHR23011:SF28">
    <property type="entry name" value="CYCLIC NUCLEOTIDE-BINDING DOMAIN CONTAINING PROTEIN"/>
    <property type="match status" value="1"/>
</dbReference>
<dbReference type="InterPro" id="IPR018490">
    <property type="entry name" value="cNMP-bd_dom_sf"/>
</dbReference>
<name>A0ABR4NDC5_9FUNG</name>
<accession>A0ABR4NDC5</accession>